<dbReference type="InterPro" id="IPR020622">
    <property type="entry name" value="Ala_racemase_pyridoxalP-BS"/>
</dbReference>
<dbReference type="GO" id="GO:0030170">
    <property type="term" value="F:pyridoxal phosphate binding"/>
    <property type="evidence" value="ECO:0007669"/>
    <property type="project" value="TreeGrafter"/>
</dbReference>
<dbReference type="EMBL" id="UINC01053466">
    <property type="protein sequence ID" value="SVB70009.1"/>
    <property type="molecule type" value="Genomic_DNA"/>
</dbReference>
<proteinExistence type="inferred from homology"/>
<evidence type="ECO:0000313" key="5">
    <source>
        <dbReference type="EMBL" id="SVB70009.1"/>
    </source>
</evidence>
<dbReference type="PANTHER" id="PTHR30511:SF0">
    <property type="entry name" value="ALANINE RACEMASE, CATABOLIC-RELATED"/>
    <property type="match status" value="1"/>
</dbReference>
<sequence>MTVNRATFAEINLDSFRHNLHSIKSLIGPDVGTMAIIKADAYGHGAIQCAHAAIKEQVDYIGVGIIQEGIELRENGITSPILILGGIYPNEIEDLIKYNLSTSLSNSVIASAISKKAEQANKSVGVHIKIDTGMGRLGVQPDALTKLMDNVITCKNLKIEGIFTHLSSADEEDPETTHHQISIFSNVLKKIHTTNFSKMISESDHILFHSANTAGLLRFPESRFDLVRPGISLFGSFPSSTTASAFDVLAKENKITKLRPVMNWKTKIIQIQTLRKGVPVSYGGRYVTKNEGTRIATIPVGYADGLSRRLSNNMELLVKETRVKQVGTICMDMCLIDITNLPDVTMGEEVVIFGSQGKGQIKVEELATKADTIPYEILCGIGKRVPRIYIS</sequence>
<reference evidence="5" key="1">
    <citation type="submission" date="2018-05" db="EMBL/GenBank/DDBJ databases">
        <authorList>
            <person name="Lanie J.A."/>
            <person name="Ng W.-L."/>
            <person name="Kazmierczak K.M."/>
            <person name="Andrzejewski T.M."/>
            <person name="Davidsen T.M."/>
            <person name="Wayne K.J."/>
            <person name="Tettelin H."/>
            <person name="Glass J.I."/>
            <person name="Rusch D."/>
            <person name="Podicherti R."/>
            <person name="Tsui H.-C.T."/>
            <person name="Winkler M.E."/>
        </authorList>
    </citation>
    <scope>NUCLEOTIDE SEQUENCE</scope>
</reference>
<dbReference type="GO" id="GO:0008784">
    <property type="term" value="F:alanine racemase activity"/>
    <property type="evidence" value="ECO:0007669"/>
    <property type="project" value="InterPro"/>
</dbReference>
<dbReference type="AlphaFoldDB" id="A0A382G520"/>
<dbReference type="InterPro" id="IPR009006">
    <property type="entry name" value="Ala_racemase/Decarboxylase_C"/>
</dbReference>
<accession>A0A382G520</accession>
<keyword evidence="3" id="KW-0413">Isomerase</keyword>
<dbReference type="CDD" id="cd00430">
    <property type="entry name" value="PLPDE_III_AR"/>
    <property type="match status" value="1"/>
</dbReference>
<dbReference type="InterPro" id="IPR000821">
    <property type="entry name" value="Ala_racemase"/>
</dbReference>
<evidence type="ECO:0000256" key="1">
    <source>
        <dbReference type="ARBA" id="ARBA00001933"/>
    </source>
</evidence>
<name>A0A382G520_9ZZZZ</name>
<dbReference type="NCBIfam" id="TIGR00492">
    <property type="entry name" value="alr"/>
    <property type="match status" value="1"/>
</dbReference>
<evidence type="ECO:0000259" key="4">
    <source>
        <dbReference type="SMART" id="SM01005"/>
    </source>
</evidence>
<dbReference type="FunFam" id="3.20.20.10:FF:000002">
    <property type="entry name" value="Alanine racemase"/>
    <property type="match status" value="1"/>
</dbReference>
<dbReference type="Gene3D" id="2.40.37.10">
    <property type="entry name" value="Lyase, Ornithine Decarboxylase, Chain A, domain 1"/>
    <property type="match status" value="1"/>
</dbReference>
<dbReference type="Pfam" id="PF00842">
    <property type="entry name" value="Ala_racemase_C"/>
    <property type="match status" value="1"/>
</dbReference>
<protein>
    <recommendedName>
        <fullName evidence="4">Alanine racemase C-terminal domain-containing protein</fullName>
    </recommendedName>
</protein>
<dbReference type="SUPFAM" id="SSF50621">
    <property type="entry name" value="Alanine racemase C-terminal domain-like"/>
    <property type="match status" value="1"/>
</dbReference>
<dbReference type="Pfam" id="PF01168">
    <property type="entry name" value="Ala_racemase_N"/>
    <property type="match status" value="1"/>
</dbReference>
<dbReference type="Gene3D" id="3.20.20.10">
    <property type="entry name" value="Alanine racemase"/>
    <property type="match status" value="1"/>
</dbReference>
<dbReference type="InterPro" id="IPR029066">
    <property type="entry name" value="PLP-binding_barrel"/>
</dbReference>
<feature type="domain" description="Alanine racemase C-terminal" evidence="4">
    <location>
        <begin position="261"/>
        <end position="390"/>
    </location>
</feature>
<dbReference type="PRINTS" id="PR00992">
    <property type="entry name" value="ALARACEMASE"/>
</dbReference>
<dbReference type="InterPro" id="IPR001608">
    <property type="entry name" value="Ala_racemase_N"/>
</dbReference>
<dbReference type="PANTHER" id="PTHR30511">
    <property type="entry name" value="ALANINE RACEMASE"/>
    <property type="match status" value="1"/>
</dbReference>
<comment type="cofactor">
    <cofactor evidence="1">
        <name>pyridoxal 5'-phosphate</name>
        <dbReference type="ChEBI" id="CHEBI:597326"/>
    </cofactor>
</comment>
<dbReference type="GO" id="GO:0005829">
    <property type="term" value="C:cytosol"/>
    <property type="evidence" value="ECO:0007669"/>
    <property type="project" value="TreeGrafter"/>
</dbReference>
<evidence type="ECO:0000256" key="2">
    <source>
        <dbReference type="ARBA" id="ARBA00022898"/>
    </source>
</evidence>
<dbReference type="SUPFAM" id="SSF51419">
    <property type="entry name" value="PLP-binding barrel"/>
    <property type="match status" value="1"/>
</dbReference>
<dbReference type="HAMAP" id="MF_01201">
    <property type="entry name" value="Ala_racemase"/>
    <property type="match status" value="1"/>
</dbReference>
<dbReference type="InterPro" id="IPR011079">
    <property type="entry name" value="Ala_racemase_C"/>
</dbReference>
<organism evidence="5">
    <name type="scientific">marine metagenome</name>
    <dbReference type="NCBI Taxonomy" id="408172"/>
    <lineage>
        <taxon>unclassified sequences</taxon>
        <taxon>metagenomes</taxon>
        <taxon>ecological metagenomes</taxon>
    </lineage>
</organism>
<dbReference type="PROSITE" id="PS00395">
    <property type="entry name" value="ALANINE_RACEMASE"/>
    <property type="match status" value="1"/>
</dbReference>
<evidence type="ECO:0000256" key="3">
    <source>
        <dbReference type="ARBA" id="ARBA00023235"/>
    </source>
</evidence>
<keyword evidence="2" id="KW-0663">Pyridoxal phosphate</keyword>
<dbReference type="GO" id="GO:0030632">
    <property type="term" value="P:D-alanine biosynthetic process"/>
    <property type="evidence" value="ECO:0007669"/>
    <property type="project" value="TreeGrafter"/>
</dbReference>
<dbReference type="SMART" id="SM01005">
    <property type="entry name" value="Ala_racemase_C"/>
    <property type="match status" value="1"/>
</dbReference>
<gene>
    <name evidence="5" type="ORF">METZ01_LOCUS222863</name>
</gene>